<accession>A0A9X1K0M8</accession>
<dbReference type="EMBL" id="JAHXDN010000010">
    <property type="protein sequence ID" value="MBW4710731.1"/>
    <property type="molecule type" value="Genomic_DNA"/>
</dbReference>
<comment type="caution">
    <text evidence="1">The sequence shown here is derived from an EMBL/GenBank/DDBJ whole genome shotgun (WGS) entry which is preliminary data.</text>
</comment>
<evidence type="ECO:0000313" key="1">
    <source>
        <dbReference type="EMBL" id="MBW4710731.1"/>
    </source>
</evidence>
<protein>
    <submittedName>
        <fullName evidence="1">Uncharacterized protein</fullName>
    </submittedName>
</protein>
<organism evidence="1 2">
    <name type="scientific">Roseobacter insulae</name>
    <dbReference type="NCBI Taxonomy" id="2859783"/>
    <lineage>
        <taxon>Bacteria</taxon>
        <taxon>Pseudomonadati</taxon>
        <taxon>Pseudomonadota</taxon>
        <taxon>Alphaproteobacteria</taxon>
        <taxon>Rhodobacterales</taxon>
        <taxon>Roseobacteraceae</taxon>
        <taxon>Roseobacter</taxon>
    </lineage>
</organism>
<evidence type="ECO:0000313" key="2">
    <source>
        <dbReference type="Proteomes" id="UP001138661"/>
    </source>
</evidence>
<dbReference type="AlphaFoldDB" id="A0A9X1K0M8"/>
<proteinExistence type="predicted"/>
<dbReference type="RefSeq" id="WP_219507840.1">
    <property type="nucleotide sequence ID" value="NZ_JAHXDN010000010.1"/>
</dbReference>
<dbReference type="Proteomes" id="UP001138661">
    <property type="component" value="Unassembled WGS sequence"/>
</dbReference>
<name>A0A9X1K0M8_9RHOB</name>
<gene>
    <name evidence="1" type="ORF">KX928_23320</name>
</gene>
<sequence>MKLPRTLPFQVRRKWEALQERRDGATFADMWTELLEELDVRGVSIERPFEPEPERENRY</sequence>
<keyword evidence="2" id="KW-1185">Reference proteome</keyword>
<reference evidence="1" key="1">
    <citation type="submission" date="2021-07" db="EMBL/GenBank/DDBJ databases">
        <title>Roseobacter insulae sp. nov., isolated from a tidal flat.</title>
        <authorList>
            <person name="Park S."/>
            <person name="Yoon J.-H."/>
        </authorList>
    </citation>
    <scope>NUCLEOTIDE SEQUENCE</scope>
    <source>
        <strain evidence="1">YSTF-M11</strain>
    </source>
</reference>